<gene>
    <name evidence="1" type="ORF">AVEN_259016_1</name>
</gene>
<comment type="caution">
    <text evidence="1">The sequence shown here is derived from an EMBL/GenBank/DDBJ whole genome shotgun (WGS) entry which is preliminary data.</text>
</comment>
<dbReference type="AlphaFoldDB" id="A0A4Y2PBI5"/>
<dbReference type="Proteomes" id="UP000499080">
    <property type="component" value="Unassembled WGS sequence"/>
</dbReference>
<protein>
    <submittedName>
        <fullName evidence="1">Uncharacterized protein</fullName>
    </submittedName>
</protein>
<keyword evidence="2" id="KW-1185">Reference proteome</keyword>
<dbReference type="EMBL" id="BGPR01010853">
    <property type="protein sequence ID" value="GBN48343.1"/>
    <property type="molecule type" value="Genomic_DNA"/>
</dbReference>
<sequence length="84" mass="9811">MVNGAERSLHSNFKPCQLEEGQRWPSGKIPCLRPEDSRFETRFHSRGVACFTLYHTWWDIKRLPVGVMRKFGEWGDSSVVVFLI</sequence>
<proteinExistence type="predicted"/>
<reference evidence="1 2" key="1">
    <citation type="journal article" date="2019" name="Sci. Rep.">
        <title>Orb-weaving spider Araneus ventricosus genome elucidates the spidroin gene catalogue.</title>
        <authorList>
            <person name="Kono N."/>
            <person name="Nakamura H."/>
            <person name="Ohtoshi R."/>
            <person name="Moran D.A.P."/>
            <person name="Shinohara A."/>
            <person name="Yoshida Y."/>
            <person name="Fujiwara M."/>
            <person name="Mori M."/>
            <person name="Tomita M."/>
            <person name="Arakawa K."/>
        </authorList>
    </citation>
    <scope>NUCLEOTIDE SEQUENCE [LARGE SCALE GENOMIC DNA]</scope>
</reference>
<evidence type="ECO:0000313" key="2">
    <source>
        <dbReference type="Proteomes" id="UP000499080"/>
    </source>
</evidence>
<evidence type="ECO:0000313" key="1">
    <source>
        <dbReference type="EMBL" id="GBN48343.1"/>
    </source>
</evidence>
<name>A0A4Y2PBI5_ARAVE</name>
<organism evidence="1 2">
    <name type="scientific">Araneus ventricosus</name>
    <name type="common">Orbweaver spider</name>
    <name type="synonym">Epeira ventricosa</name>
    <dbReference type="NCBI Taxonomy" id="182803"/>
    <lineage>
        <taxon>Eukaryota</taxon>
        <taxon>Metazoa</taxon>
        <taxon>Ecdysozoa</taxon>
        <taxon>Arthropoda</taxon>
        <taxon>Chelicerata</taxon>
        <taxon>Arachnida</taxon>
        <taxon>Araneae</taxon>
        <taxon>Araneomorphae</taxon>
        <taxon>Entelegynae</taxon>
        <taxon>Araneoidea</taxon>
        <taxon>Araneidae</taxon>
        <taxon>Araneus</taxon>
    </lineage>
</organism>
<accession>A0A4Y2PBI5</accession>